<dbReference type="AlphaFoldDB" id="A0A6C0FZ01"/>
<evidence type="ECO:0000313" key="4">
    <source>
        <dbReference type="EMBL" id="QHT62358.1"/>
    </source>
</evidence>
<feature type="transmembrane region" description="Helical" evidence="2">
    <location>
        <begin position="176"/>
        <end position="194"/>
    </location>
</feature>
<dbReference type="RefSeq" id="WP_162358791.1">
    <property type="nucleotide sequence ID" value="NZ_CP048209.1"/>
</dbReference>
<feature type="transmembrane region" description="Helical" evidence="2">
    <location>
        <begin position="136"/>
        <end position="156"/>
    </location>
</feature>
<keyword evidence="2" id="KW-0472">Membrane</keyword>
<keyword evidence="2" id="KW-1133">Transmembrane helix</keyword>
<dbReference type="KEGG" id="plyc:GXP70_21830"/>
<gene>
    <name evidence="4" type="ORF">GXP70_21830</name>
</gene>
<dbReference type="EMBL" id="CP048209">
    <property type="protein sequence ID" value="QHT62358.1"/>
    <property type="molecule type" value="Genomic_DNA"/>
</dbReference>
<dbReference type="PANTHER" id="PTHR42709">
    <property type="entry name" value="ALKALINE PHOSPHATASE LIKE PROTEIN"/>
    <property type="match status" value="1"/>
</dbReference>
<feature type="domain" description="VTT" evidence="3">
    <location>
        <begin position="30"/>
        <end position="157"/>
    </location>
</feature>
<keyword evidence="5" id="KW-1185">Reference proteome</keyword>
<dbReference type="Pfam" id="PF09335">
    <property type="entry name" value="VTT_dom"/>
    <property type="match status" value="1"/>
</dbReference>
<feature type="transmembrane region" description="Helical" evidence="2">
    <location>
        <begin position="12"/>
        <end position="30"/>
    </location>
</feature>
<evidence type="ECO:0000259" key="3">
    <source>
        <dbReference type="Pfam" id="PF09335"/>
    </source>
</evidence>
<evidence type="ECO:0000256" key="2">
    <source>
        <dbReference type="SAM" id="Phobius"/>
    </source>
</evidence>
<evidence type="ECO:0000256" key="1">
    <source>
        <dbReference type="ARBA" id="ARBA00010792"/>
    </source>
</evidence>
<comment type="similarity">
    <text evidence="1">Belongs to the DedA family.</text>
</comment>
<organism evidence="4 5">
    <name type="scientific">Paenibacillus lycopersici</name>
    <dbReference type="NCBI Taxonomy" id="2704462"/>
    <lineage>
        <taxon>Bacteria</taxon>
        <taxon>Bacillati</taxon>
        <taxon>Bacillota</taxon>
        <taxon>Bacilli</taxon>
        <taxon>Bacillales</taxon>
        <taxon>Paenibacillaceae</taxon>
        <taxon>Paenibacillus</taxon>
    </lineage>
</organism>
<dbReference type="InterPro" id="IPR051311">
    <property type="entry name" value="DedA_domain"/>
</dbReference>
<evidence type="ECO:0000313" key="5">
    <source>
        <dbReference type="Proteomes" id="UP000476064"/>
    </source>
</evidence>
<dbReference type="PANTHER" id="PTHR42709:SF9">
    <property type="entry name" value="ALKALINE PHOSPHATASE LIKE PROTEIN"/>
    <property type="match status" value="1"/>
</dbReference>
<dbReference type="InterPro" id="IPR032816">
    <property type="entry name" value="VTT_dom"/>
</dbReference>
<proteinExistence type="inferred from homology"/>
<name>A0A6C0FZ01_9BACL</name>
<keyword evidence="2" id="KW-0812">Transmembrane</keyword>
<dbReference type="GO" id="GO:0005886">
    <property type="term" value="C:plasma membrane"/>
    <property type="evidence" value="ECO:0007669"/>
    <property type="project" value="TreeGrafter"/>
</dbReference>
<sequence>MEHFLEQLITRYGYAGLTIALALGIVGVPVPDEALLTYSGYLVGDGRLLAPLVVLSAFVGAAAGITVSYALGSRLGLPFLLKYGPRIHLNSAKIERAQDWMNRYGRILLFVGFFIPGFRHVTAYMAGMSRFKLRTFLLYAYAGAFLWSTLFVYVGYLLGEQWESVKTYVHHNGRTLLFAGCLLALAALFFRFVLNGRKVKA</sequence>
<dbReference type="Proteomes" id="UP000476064">
    <property type="component" value="Chromosome"/>
</dbReference>
<reference evidence="4 5" key="1">
    <citation type="submission" date="2020-01" db="EMBL/GenBank/DDBJ databases">
        <title>Paenibacillus sp. nov., isolated from tomato rhizosphere.</title>
        <authorList>
            <person name="Weon H.-Y."/>
            <person name="Lee S.A."/>
        </authorList>
    </citation>
    <scope>NUCLEOTIDE SEQUENCE [LARGE SCALE GENOMIC DNA]</scope>
    <source>
        <strain evidence="4 5">12200R-189</strain>
    </source>
</reference>
<accession>A0A6C0FZ01</accession>
<protein>
    <submittedName>
        <fullName evidence="4">DedA family protein</fullName>
    </submittedName>
</protein>
<feature type="transmembrane region" description="Helical" evidence="2">
    <location>
        <begin position="50"/>
        <end position="72"/>
    </location>
</feature>